<evidence type="ECO:0000313" key="2">
    <source>
        <dbReference type="Proteomes" id="UP001548189"/>
    </source>
</evidence>
<organism evidence="1 2">
    <name type="scientific">Aliikangiella maris</name>
    <dbReference type="NCBI Taxonomy" id="3162458"/>
    <lineage>
        <taxon>Bacteria</taxon>
        <taxon>Pseudomonadati</taxon>
        <taxon>Pseudomonadota</taxon>
        <taxon>Gammaproteobacteria</taxon>
        <taxon>Oceanospirillales</taxon>
        <taxon>Pleioneaceae</taxon>
        <taxon>Aliikangiella</taxon>
    </lineage>
</organism>
<accession>A0ABV2BUR6</accession>
<sequence>MSLINQVLRDLENNPVPQNSLKFETVAASKRDYWPLLLLLFICVATSVIIFSFNLSNTVQQAKAISQPLPANFYADNYTAKSTIQSENILSEEAINSSNSTHQKVTTKTFVEPDTNNTPMTDLNALQTMPSNTTPIIIEKTHHSEAKKTTSTTNQLQKQSPTMTNSNNGNSVKTELMRNPLPPAVKVESQTTQLKKELAQIKTDFSNQGFALTFNALLKLLNSSPDFHPARQYLLALCQKNTACDMPTLLEQTLKKFPQSSRYRLIAAKYFFEKKLFSQAESYLLVNMQTMQNRSELLQMRALTRQKLAKHNQAIADYNLILREQPRRGDIYLAIGISFDALGQFLQAKQSFQNALTDKRLSPRQQQFAENKIISYRS</sequence>
<evidence type="ECO:0000313" key="1">
    <source>
        <dbReference type="EMBL" id="MET1255690.1"/>
    </source>
</evidence>
<dbReference type="Proteomes" id="UP001548189">
    <property type="component" value="Unassembled WGS sequence"/>
</dbReference>
<dbReference type="EMBL" id="JBEVCJ010000012">
    <property type="protein sequence ID" value="MET1255690.1"/>
    <property type="molecule type" value="Genomic_DNA"/>
</dbReference>
<gene>
    <name evidence="1" type="ORF">ABVT43_11185</name>
</gene>
<dbReference type="Gene3D" id="1.25.40.10">
    <property type="entry name" value="Tetratricopeptide repeat domain"/>
    <property type="match status" value="1"/>
</dbReference>
<dbReference type="SUPFAM" id="SSF48452">
    <property type="entry name" value="TPR-like"/>
    <property type="match status" value="1"/>
</dbReference>
<protein>
    <submittedName>
        <fullName evidence="1">Uncharacterized protein</fullName>
    </submittedName>
</protein>
<comment type="caution">
    <text evidence="1">The sequence shown here is derived from an EMBL/GenBank/DDBJ whole genome shotgun (WGS) entry which is preliminary data.</text>
</comment>
<keyword evidence="2" id="KW-1185">Reference proteome</keyword>
<dbReference type="InterPro" id="IPR011990">
    <property type="entry name" value="TPR-like_helical_dom_sf"/>
</dbReference>
<reference evidence="1 2" key="1">
    <citation type="submission" date="2024-06" db="EMBL/GenBank/DDBJ databases">
        <authorList>
            <person name="Li F."/>
        </authorList>
    </citation>
    <scope>NUCLEOTIDE SEQUENCE [LARGE SCALE GENOMIC DNA]</scope>
    <source>
        <strain evidence="1 2">GXAS 311</strain>
    </source>
</reference>
<proteinExistence type="predicted"/>
<name>A0ABV2BUR6_9GAMM</name>